<protein>
    <submittedName>
        <fullName evidence="3">Uncharacterized protein</fullName>
    </submittedName>
</protein>
<proteinExistence type="predicted"/>
<feature type="transmembrane region" description="Helical" evidence="2">
    <location>
        <begin position="114"/>
        <end position="141"/>
    </location>
</feature>
<dbReference type="GO" id="GO:0016872">
    <property type="term" value="F:intramolecular lyase activity"/>
    <property type="evidence" value="ECO:0007669"/>
    <property type="project" value="InterPro"/>
</dbReference>
<keyword evidence="2" id="KW-0812">Transmembrane</keyword>
<dbReference type="InterPro" id="IPR036298">
    <property type="entry name" value="Chalcone_isomerase_sf"/>
</dbReference>
<organism evidence="3">
    <name type="scientific">Mucochytrium quahogii</name>
    <dbReference type="NCBI Taxonomy" id="96639"/>
    <lineage>
        <taxon>Eukaryota</taxon>
        <taxon>Sar</taxon>
        <taxon>Stramenopiles</taxon>
        <taxon>Bigyra</taxon>
        <taxon>Labyrinthulomycetes</taxon>
        <taxon>Thraustochytrida</taxon>
        <taxon>Thraustochytriidae</taxon>
        <taxon>Mucochytrium</taxon>
    </lineage>
</organism>
<evidence type="ECO:0000313" key="3">
    <source>
        <dbReference type="EMBL" id="CAD9671371.1"/>
    </source>
</evidence>
<dbReference type="EMBL" id="HBHK01005937">
    <property type="protein sequence ID" value="CAD9671371.1"/>
    <property type="molecule type" value="Transcribed_RNA"/>
</dbReference>
<accession>A0A7S2RHJ9</accession>
<dbReference type="InterPro" id="IPR016088">
    <property type="entry name" value="Chalcone_isomerase_3-sand"/>
</dbReference>
<dbReference type="SUPFAM" id="SSF54626">
    <property type="entry name" value="Chalcone isomerase"/>
    <property type="match status" value="1"/>
</dbReference>
<evidence type="ECO:0000256" key="2">
    <source>
        <dbReference type="SAM" id="Phobius"/>
    </source>
</evidence>
<keyword evidence="2" id="KW-0472">Membrane</keyword>
<name>A0A7S2RHJ9_9STRA</name>
<dbReference type="AlphaFoldDB" id="A0A7S2RHJ9"/>
<feature type="compositionally biased region" description="Basic and acidic residues" evidence="1">
    <location>
        <begin position="1"/>
        <end position="10"/>
    </location>
</feature>
<dbReference type="Gene3D" id="3.50.70.10">
    <property type="match status" value="1"/>
</dbReference>
<gene>
    <name evidence="3" type="ORF">QSP1433_LOCUS3528</name>
</gene>
<keyword evidence="2" id="KW-1133">Transmembrane helix</keyword>
<feature type="region of interest" description="Disordered" evidence="1">
    <location>
        <begin position="1"/>
        <end position="32"/>
    </location>
</feature>
<sequence>MESGGDRSDLNDLLLADGSTDEMDRSSQSFTAEGTIVVSSQGEGSYDEDDTLRTILIKPHCSRESRASSGRRVTFVGVGNVDRESRYRIRDRPSYPVNWHAHARKGHFSKTSACILKSCLVFFALVLAGLSVVWLCMLGVFTGAEDWELPTLTNATARDRKTGALFVRKLIPPGENETYELLGLSVHRLKHWDSFVSGFYVREKSLQIDKWKELNEAGNLTVFYNDLLSTSLGMRMSFVLDSNGTALSTSWLESLDRRYPKHEAAIKHFSSVFRGWIPSIVFKNATLWVTYSQHGTRLVLENNTRGSLGEIRPLEIPATFGEAFFLSELVKHGKVLTSLLYNL</sequence>
<reference evidence="3" key="1">
    <citation type="submission" date="2021-01" db="EMBL/GenBank/DDBJ databases">
        <authorList>
            <person name="Corre E."/>
            <person name="Pelletier E."/>
            <person name="Niang G."/>
            <person name="Scheremetjew M."/>
            <person name="Finn R."/>
            <person name="Kale V."/>
            <person name="Holt S."/>
            <person name="Cochrane G."/>
            <person name="Meng A."/>
            <person name="Brown T."/>
            <person name="Cohen L."/>
        </authorList>
    </citation>
    <scope>NUCLEOTIDE SEQUENCE</scope>
    <source>
        <strain evidence="3">NY070348D</strain>
    </source>
</reference>
<evidence type="ECO:0000256" key="1">
    <source>
        <dbReference type="SAM" id="MobiDB-lite"/>
    </source>
</evidence>